<organism evidence="5 6">
    <name type="scientific">Oncorhynchus kisutch</name>
    <name type="common">Coho salmon</name>
    <name type="synonym">Salmo kisutch</name>
    <dbReference type="NCBI Taxonomy" id="8019"/>
    <lineage>
        <taxon>Eukaryota</taxon>
        <taxon>Metazoa</taxon>
        <taxon>Chordata</taxon>
        <taxon>Craniata</taxon>
        <taxon>Vertebrata</taxon>
        <taxon>Euteleostomi</taxon>
        <taxon>Actinopterygii</taxon>
        <taxon>Neopterygii</taxon>
        <taxon>Teleostei</taxon>
        <taxon>Protacanthopterygii</taxon>
        <taxon>Salmoniformes</taxon>
        <taxon>Salmonidae</taxon>
        <taxon>Salmoninae</taxon>
        <taxon>Oncorhynchus</taxon>
    </lineage>
</organism>
<dbReference type="SUPFAM" id="SSF54747">
    <property type="entry name" value="Ribosomal L11/L12e N-terminal domain"/>
    <property type="match status" value="1"/>
</dbReference>
<comment type="similarity">
    <text evidence="1">Belongs to the universal ribosomal protein uL11 family.</text>
</comment>
<name>A0A8C7HP65_ONCKI</name>
<dbReference type="GO" id="GO:0006412">
    <property type="term" value="P:translation"/>
    <property type="evidence" value="ECO:0007669"/>
    <property type="project" value="InterPro"/>
</dbReference>
<dbReference type="Proteomes" id="UP000694557">
    <property type="component" value="Unassembled WGS sequence"/>
</dbReference>
<evidence type="ECO:0000313" key="5">
    <source>
        <dbReference type="Ensembl" id="ENSOKIP00005061494.1"/>
    </source>
</evidence>
<dbReference type="GO" id="GO:0005840">
    <property type="term" value="C:ribosome"/>
    <property type="evidence" value="ECO:0007669"/>
    <property type="project" value="UniProtKB-KW"/>
</dbReference>
<dbReference type="AlphaFoldDB" id="A0A8C7HP65"/>
<dbReference type="InterPro" id="IPR036769">
    <property type="entry name" value="Ribosomal_uL11_C_sf"/>
</dbReference>
<protein>
    <recommendedName>
        <fullName evidence="4">Large ribosomal subunit protein uL11 C-terminal domain-containing protein</fullName>
    </recommendedName>
</protein>
<dbReference type="GO" id="GO:1990904">
    <property type="term" value="C:ribonucleoprotein complex"/>
    <property type="evidence" value="ECO:0007669"/>
    <property type="project" value="UniProtKB-KW"/>
</dbReference>
<evidence type="ECO:0000256" key="1">
    <source>
        <dbReference type="ARBA" id="ARBA00010537"/>
    </source>
</evidence>
<dbReference type="InterPro" id="IPR000911">
    <property type="entry name" value="Ribosomal_uL11"/>
</dbReference>
<dbReference type="SUPFAM" id="SSF46906">
    <property type="entry name" value="Ribosomal protein L11, C-terminal domain"/>
    <property type="match status" value="1"/>
</dbReference>
<dbReference type="GO" id="GO:0003735">
    <property type="term" value="F:structural constituent of ribosome"/>
    <property type="evidence" value="ECO:0007669"/>
    <property type="project" value="InterPro"/>
</dbReference>
<sequence>TLQKQRHTHNHPHLQMLSLPRAVILLIHFKTFPPSLCLFSFCLHQKGIPIGQFCQDFNEKTEELKEGNPSDLKIGQPTVSYFLKQVAGLDIPGGCLWRAVYEIAQVKAQNEPFKMQNASLETVVKSIIGLARSLGVEIINELVEYLEHQHLWVRLQAQNDQKQRPFF</sequence>
<feature type="domain" description="Large ribosomal subunit protein uL11 C-terminal" evidence="4">
    <location>
        <begin position="76"/>
        <end position="138"/>
    </location>
</feature>
<evidence type="ECO:0000256" key="3">
    <source>
        <dbReference type="ARBA" id="ARBA00023274"/>
    </source>
</evidence>
<reference evidence="5" key="2">
    <citation type="submission" date="2025-09" db="UniProtKB">
        <authorList>
            <consortium name="Ensembl"/>
        </authorList>
    </citation>
    <scope>IDENTIFICATION</scope>
</reference>
<dbReference type="InterPro" id="IPR020783">
    <property type="entry name" value="Ribosomal_uL11_C"/>
</dbReference>
<dbReference type="InterPro" id="IPR036796">
    <property type="entry name" value="Ribosomal_uL11_N_sf"/>
</dbReference>
<dbReference type="Gene3D" id="3.30.1550.10">
    <property type="entry name" value="Ribosomal protein L11/L12, N-terminal domain"/>
    <property type="match status" value="1"/>
</dbReference>
<proteinExistence type="inferred from homology"/>
<accession>A0A8C7HP65</accession>
<evidence type="ECO:0000313" key="6">
    <source>
        <dbReference type="Proteomes" id="UP000694557"/>
    </source>
</evidence>
<reference evidence="5" key="1">
    <citation type="submission" date="2025-08" db="UniProtKB">
        <authorList>
            <consortium name="Ensembl"/>
        </authorList>
    </citation>
    <scope>IDENTIFICATION</scope>
</reference>
<dbReference type="Ensembl" id="ENSOKIT00005065355.1">
    <property type="protein sequence ID" value="ENSOKIP00005061494.1"/>
    <property type="gene ID" value="ENSOKIG00005026355.1"/>
</dbReference>
<dbReference type="GeneTree" id="ENSGT01000000215390"/>
<keyword evidence="3" id="KW-0687">Ribonucleoprotein</keyword>
<keyword evidence="2" id="KW-0689">Ribosomal protein</keyword>
<evidence type="ECO:0000259" key="4">
    <source>
        <dbReference type="Pfam" id="PF00298"/>
    </source>
</evidence>
<evidence type="ECO:0000256" key="2">
    <source>
        <dbReference type="ARBA" id="ARBA00022980"/>
    </source>
</evidence>
<keyword evidence="6" id="KW-1185">Reference proteome</keyword>
<dbReference type="Pfam" id="PF00298">
    <property type="entry name" value="Ribosomal_L11"/>
    <property type="match status" value="1"/>
</dbReference>
<dbReference type="SMART" id="SM00649">
    <property type="entry name" value="RL11"/>
    <property type="match status" value="1"/>
</dbReference>
<dbReference type="Gene3D" id="1.10.10.250">
    <property type="entry name" value="Ribosomal protein L11, C-terminal domain"/>
    <property type="match status" value="1"/>
</dbReference>